<feature type="binding site" evidence="5">
    <location>
        <position position="283"/>
    </location>
    <ligand>
        <name>N(2)-acetyl-L-ornithine</name>
        <dbReference type="ChEBI" id="CHEBI:57805"/>
    </ligand>
</feature>
<keyword evidence="2 5" id="KW-0028">Amino-acid biosynthesis</keyword>
<dbReference type="Proteomes" id="UP001501288">
    <property type="component" value="Unassembled WGS sequence"/>
</dbReference>
<evidence type="ECO:0000256" key="1">
    <source>
        <dbReference type="ARBA" id="ARBA00022576"/>
    </source>
</evidence>
<dbReference type="PANTHER" id="PTHR11986">
    <property type="entry name" value="AMINOTRANSFERASE CLASS III"/>
    <property type="match status" value="1"/>
</dbReference>
<dbReference type="HAMAP" id="MF_01107">
    <property type="entry name" value="ArgD_aminotrans_3"/>
    <property type="match status" value="1"/>
</dbReference>
<accession>A0ABN2BXQ1</accession>
<dbReference type="InterPro" id="IPR049704">
    <property type="entry name" value="Aminotrans_3_PPA_site"/>
</dbReference>
<dbReference type="InterPro" id="IPR004636">
    <property type="entry name" value="AcOrn/SuccOrn_fam"/>
</dbReference>
<dbReference type="RefSeq" id="WP_346030578.1">
    <property type="nucleotide sequence ID" value="NZ_BAAANV010000040.1"/>
</dbReference>
<feature type="binding site" evidence="5">
    <location>
        <position position="141"/>
    </location>
    <ligand>
        <name>N(2)-acetyl-L-ornithine</name>
        <dbReference type="ChEBI" id="CHEBI:57805"/>
    </ligand>
</feature>
<dbReference type="NCBIfam" id="TIGR00707">
    <property type="entry name" value="argD"/>
    <property type="match status" value="1"/>
</dbReference>
<comment type="subcellular location">
    <subcellularLocation>
        <location evidence="5">Cytoplasm</location>
    </subcellularLocation>
</comment>
<evidence type="ECO:0000259" key="6">
    <source>
        <dbReference type="PROSITE" id="PS50206"/>
    </source>
</evidence>
<dbReference type="InterPro" id="IPR015422">
    <property type="entry name" value="PyrdxlP-dep_Trfase_small"/>
</dbReference>
<keyword evidence="5" id="KW-0055">Arginine biosynthesis</keyword>
<protein>
    <recommendedName>
        <fullName evidence="5">Acetylornithine aminotransferase</fullName>
        <shortName evidence="5">ACOAT</shortName>
        <ecNumber evidence="5">2.6.1.11</ecNumber>
    </recommendedName>
</protein>
<feature type="binding site" evidence="5">
    <location>
        <position position="284"/>
    </location>
    <ligand>
        <name>pyridoxal 5'-phosphate</name>
        <dbReference type="ChEBI" id="CHEBI:597326"/>
    </ligand>
</feature>
<dbReference type="InterPro" id="IPR001763">
    <property type="entry name" value="Rhodanese-like_dom"/>
</dbReference>
<feature type="binding site" evidence="5">
    <location>
        <begin position="223"/>
        <end position="226"/>
    </location>
    <ligand>
        <name>pyridoxal 5'-phosphate</name>
        <dbReference type="ChEBI" id="CHEBI:597326"/>
    </ligand>
</feature>
<comment type="cofactor">
    <cofactor evidence="5">
        <name>pyridoxal 5'-phosphate</name>
        <dbReference type="ChEBI" id="CHEBI:597326"/>
    </cofactor>
    <text evidence="5">Binds 1 pyridoxal phosphate per subunit.</text>
</comment>
<dbReference type="InterPro" id="IPR005814">
    <property type="entry name" value="Aminotrans_3"/>
</dbReference>
<comment type="similarity">
    <text evidence="5">Belongs to the class-III pyridoxal-phosphate-dependent aminotransferase family. ArgD subfamily.</text>
</comment>
<evidence type="ECO:0000313" key="7">
    <source>
        <dbReference type="EMBL" id="GAA1547762.1"/>
    </source>
</evidence>
<comment type="caution">
    <text evidence="7">The sequence shown here is derived from an EMBL/GenBank/DDBJ whole genome shotgun (WGS) entry which is preliminary data.</text>
</comment>
<dbReference type="CDD" id="cd00610">
    <property type="entry name" value="OAT_like"/>
    <property type="match status" value="1"/>
</dbReference>
<gene>
    <name evidence="5" type="primary">argD</name>
    <name evidence="7" type="ORF">GCM10009762_21370</name>
</gene>
<feature type="binding site" evidence="5">
    <location>
        <position position="138"/>
    </location>
    <ligand>
        <name>pyridoxal 5'-phosphate</name>
        <dbReference type="ChEBI" id="CHEBI:597326"/>
    </ligand>
</feature>
<evidence type="ECO:0000256" key="2">
    <source>
        <dbReference type="ARBA" id="ARBA00022605"/>
    </source>
</evidence>
<evidence type="ECO:0000256" key="3">
    <source>
        <dbReference type="ARBA" id="ARBA00022679"/>
    </source>
</evidence>
<dbReference type="PANTHER" id="PTHR11986:SF79">
    <property type="entry name" value="ACETYLORNITHINE AMINOTRANSFERASE, MITOCHONDRIAL"/>
    <property type="match status" value="1"/>
</dbReference>
<keyword evidence="4 5" id="KW-0663">Pyridoxal phosphate</keyword>
<dbReference type="InterPro" id="IPR015424">
    <property type="entry name" value="PyrdxlP-dep_Trfase"/>
</dbReference>
<dbReference type="InterPro" id="IPR015421">
    <property type="entry name" value="PyrdxlP-dep_Trfase_major"/>
</dbReference>
<evidence type="ECO:0000256" key="4">
    <source>
        <dbReference type="ARBA" id="ARBA00022898"/>
    </source>
</evidence>
<dbReference type="PROSITE" id="PS50206">
    <property type="entry name" value="RHODANESE_3"/>
    <property type="match status" value="1"/>
</dbReference>
<dbReference type="InterPro" id="IPR050103">
    <property type="entry name" value="Class-III_PLP-dep_AT"/>
</dbReference>
<keyword evidence="5" id="KW-0963">Cytoplasm</keyword>
<comment type="pathway">
    <text evidence="5">Amino-acid biosynthesis; L-arginine biosynthesis; N(2)-acetyl-L-ornithine from L-glutamate: step 4/4.</text>
</comment>
<dbReference type="NCBIfam" id="NF002874">
    <property type="entry name" value="PRK03244.1"/>
    <property type="match status" value="1"/>
</dbReference>
<comment type="miscellaneous">
    <text evidence="5">May also have succinyldiaminopimelate aminotransferase activity, thus carrying out the corresponding step in lysine biosynthesis.</text>
</comment>
<reference evidence="7 8" key="1">
    <citation type="journal article" date="2019" name="Int. J. Syst. Evol. Microbiol.">
        <title>The Global Catalogue of Microorganisms (GCM) 10K type strain sequencing project: providing services to taxonomists for standard genome sequencing and annotation.</title>
        <authorList>
            <consortium name="The Broad Institute Genomics Platform"/>
            <consortium name="The Broad Institute Genome Sequencing Center for Infectious Disease"/>
            <person name="Wu L."/>
            <person name="Ma J."/>
        </authorList>
    </citation>
    <scope>NUCLEOTIDE SEQUENCE [LARGE SCALE GENOMIC DNA]</scope>
    <source>
        <strain evidence="7 8">JCM 14588</strain>
    </source>
</reference>
<dbReference type="EMBL" id="BAAANV010000040">
    <property type="protein sequence ID" value="GAA1547762.1"/>
    <property type="molecule type" value="Genomic_DNA"/>
</dbReference>
<evidence type="ECO:0000313" key="8">
    <source>
        <dbReference type="Proteomes" id="UP001501288"/>
    </source>
</evidence>
<feature type="domain" description="Rhodanese" evidence="6">
    <location>
        <begin position="106"/>
        <end position="150"/>
    </location>
</feature>
<dbReference type="Pfam" id="PF00202">
    <property type="entry name" value="Aminotran_3"/>
    <property type="match status" value="1"/>
</dbReference>
<proteinExistence type="inferred from homology"/>
<comment type="caution">
    <text evidence="5">Lacks conserved residue(s) required for the propagation of feature annotation.</text>
</comment>
<comment type="subunit">
    <text evidence="5">Homodimer.</text>
</comment>
<dbReference type="PROSITE" id="PS00600">
    <property type="entry name" value="AA_TRANSFER_CLASS_3"/>
    <property type="match status" value="1"/>
</dbReference>
<feature type="modified residue" description="N6-(pyridoxal phosphate)lysine" evidence="5">
    <location>
        <position position="254"/>
    </location>
</feature>
<dbReference type="EC" id="2.6.1.11" evidence="5"/>
<dbReference type="PIRSF" id="PIRSF000521">
    <property type="entry name" value="Transaminase_4ab_Lys_Orn"/>
    <property type="match status" value="1"/>
</dbReference>
<keyword evidence="3 5" id="KW-0808">Transferase</keyword>
<name>A0ABN2BXQ1_9MICO</name>
<keyword evidence="8" id="KW-1185">Reference proteome</keyword>
<dbReference type="Gene3D" id="3.40.640.10">
    <property type="entry name" value="Type I PLP-dependent aspartate aminotransferase-like (Major domain)"/>
    <property type="match status" value="1"/>
</dbReference>
<dbReference type="Gene3D" id="3.90.1150.10">
    <property type="entry name" value="Aspartate Aminotransferase, domain 1"/>
    <property type="match status" value="1"/>
</dbReference>
<dbReference type="SUPFAM" id="SSF53383">
    <property type="entry name" value="PLP-dependent transferases"/>
    <property type="match status" value="1"/>
</dbReference>
<sequence>MSTQHESQTYLERYGTVMMGVFGEPGLVLTEGDGCYVKDADGRRYLDLLGGIAVNSLGHGHPALVAAVQEQAARLIHTSNLFTTPGQVALGERLIEIAGAPESSRVFLCNTGSEANEAAFKLARRTGRPDVVVLDGGFHGRTMGAISLTSKEAYRAPFEPLVPGVRRVPYDDVEALREAVDESVGAVLVEPIQGEAGVVVPSEGYLEAARRITRDAGALLILDEVQTGIARTGEWFGFQTLAPGLVPDAVTVAKGLGGGVPVGGLITFGPEVSGLLTAGQHGTTFGGNPLACAAALAVLDTIAGDGLLTHVVRRGEHLAARIDALGDARVTGTRGRGLLRAVLLQDAVAPQLVVAAREAGFVVNAPTPNAVRLAPPLVISDAELDTFVDALPTLLDRAGEKETS</sequence>
<comment type="catalytic activity">
    <reaction evidence="5">
        <text>N(2)-acetyl-L-ornithine + 2-oxoglutarate = N-acetyl-L-glutamate 5-semialdehyde + L-glutamate</text>
        <dbReference type="Rhea" id="RHEA:18049"/>
        <dbReference type="ChEBI" id="CHEBI:16810"/>
        <dbReference type="ChEBI" id="CHEBI:29123"/>
        <dbReference type="ChEBI" id="CHEBI:29985"/>
        <dbReference type="ChEBI" id="CHEBI:57805"/>
        <dbReference type="EC" id="2.6.1.11"/>
    </reaction>
</comment>
<evidence type="ECO:0000256" key="5">
    <source>
        <dbReference type="HAMAP-Rule" id="MF_01107"/>
    </source>
</evidence>
<organism evidence="7 8">
    <name type="scientific">Dermacoccus barathri</name>
    <dbReference type="NCBI Taxonomy" id="322601"/>
    <lineage>
        <taxon>Bacteria</taxon>
        <taxon>Bacillati</taxon>
        <taxon>Actinomycetota</taxon>
        <taxon>Actinomycetes</taxon>
        <taxon>Micrococcales</taxon>
        <taxon>Dermacoccaceae</taxon>
        <taxon>Dermacoccus</taxon>
    </lineage>
</organism>
<keyword evidence="1 5" id="KW-0032">Aminotransferase</keyword>